<name>A0A4Z2FD46_9TELE</name>
<evidence type="ECO:0000313" key="2">
    <source>
        <dbReference type="Proteomes" id="UP000314294"/>
    </source>
</evidence>
<dbReference type="AlphaFoldDB" id="A0A4Z2FD46"/>
<reference evidence="1 2" key="1">
    <citation type="submission" date="2019-03" db="EMBL/GenBank/DDBJ databases">
        <title>First draft genome of Liparis tanakae, snailfish: a comprehensive survey of snailfish specific genes.</title>
        <authorList>
            <person name="Kim W."/>
            <person name="Song I."/>
            <person name="Jeong J.-H."/>
            <person name="Kim D."/>
            <person name="Kim S."/>
            <person name="Ryu S."/>
            <person name="Song J.Y."/>
            <person name="Lee S.K."/>
        </authorList>
    </citation>
    <scope>NUCLEOTIDE SEQUENCE [LARGE SCALE GENOMIC DNA]</scope>
    <source>
        <tissue evidence="1">Muscle</tissue>
    </source>
</reference>
<keyword evidence="2" id="KW-1185">Reference proteome</keyword>
<comment type="caution">
    <text evidence="1">The sequence shown here is derived from an EMBL/GenBank/DDBJ whole genome shotgun (WGS) entry which is preliminary data.</text>
</comment>
<accession>A0A4Z2FD46</accession>
<evidence type="ECO:0000313" key="1">
    <source>
        <dbReference type="EMBL" id="TNN38805.1"/>
    </source>
</evidence>
<dbReference type="Proteomes" id="UP000314294">
    <property type="component" value="Unassembled WGS sequence"/>
</dbReference>
<gene>
    <name evidence="1" type="ORF">EYF80_051031</name>
</gene>
<dbReference type="EMBL" id="SRLO01001336">
    <property type="protein sequence ID" value="TNN38805.1"/>
    <property type="molecule type" value="Genomic_DNA"/>
</dbReference>
<organism evidence="1 2">
    <name type="scientific">Liparis tanakae</name>
    <name type="common">Tanaka's snailfish</name>
    <dbReference type="NCBI Taxonomy" id="230148"/>
    <lineage>
        <taxon>Eukaryota</taxon>
        <taxon>Metazoa</taxon>
        <taxon>Chordata</taxon>
        <taxon>Craniata</taxon>
        <taxon>Vertebrata</taxon>
        <taxon>Euteleostomi</taxon>
        <taxon>Actinopterygii</taxon>
        <taxon>Neopterygii</taxon>
        <taxon>Teleostei</taxon>
        <taxon>Neoteleostei</taxon>
        <taxon>Acanthomorphata</taxon>
        <taxon>Eupercaria</taxon>
        <taxon>Perciformes</taxon>
        <taxon>Cottioidei</taxon>
        <taxon>Cottales</taxon>
        <taxon>Liparidae</taxon>
        <taxon>Liparis</taxon>
    </lineage>
</organism>
<proteinExistence type="predicted"/>
<protein>
    <submittedName>
        <fullName evidence="1">Uncharacterized protein</fullName>
    </submittedName>
</protein>
<sequence length="97" mass="10568">MSWCQPIGLRVHHTAARPLVGRVKPSQLKLLQHREKSWWNVTSSPEAAGRRSTPKCSSHCEFAKLAAWLPRGSACSSASSAENCSEVASALTPEEIL</sequence>